<evidence type="ECO:0000313" key="1">
    <source>
        <dbReference type="EMBL" id="PRY66337.1"/>
    </source>
</evidence>
<sequence length="1136" mass="129008">MSKLTKFFKHPVMFFEDAAKNKKMKEGKPKIFVVGFSTWKTYLRMYFSEYDLIFLPKDIKKSQFNSQYRKKILSLKESCQVFIWGFKAPEYILEFLREEKVSTKFVEDGFVRSVQLGATKAPPMSLCLDSKTPYFDATRPSDLEDLLNNFDFTSKAELLDQAKEGIKLLLETGVSKYNNSQSVNIEKIYGPKTKKRILVLGQVEDDASIQYGCEKKLTNNDMVRLAVKENPDAQVIYKPHPDVMNGHRPYQSDPSDVEDVSLVLTKDIPLANSFETVDHVYTITSLGGFEALLRGIKVTTLGCPFYSGWGLTDDRQSNTRRKRTLKLEEIFAVSYLIYPSYYGIEDGRVLEFKDVVRLLAKPVKQLVDKKQASKKEVSDVVPKKPSLKNSKKVEVPAWYNPISHEFTESGLIKKPIFLYMPWIPEHGNTLISKIKNDEAYDIVPFDLVRGSEPGEYRRDILRFALNNPILYRKMVAKKLIPLKGKVSAFIFTFDWSPVMRIIVSVCKELDIRTILIPHESVFADRNKYYWCPKTHAMLPSVDLILGWGQLQKDIFIERGYPEDRFIKVGAPKFDAYKNYLPMLSREQYCQLFGLDPNRKIALFASQPLDSQFDVNKARDSQRKAVEDLFEICIKHNHQLLVRLPPSKDNILGEDLVEKLTRSEDAAIDDADCYFVNAEETIHHVDIVTSVNSTMLFEAVLAKTPSFSIKYVDFDQIWKKVGIPFATDIKSIEDQVVSIDNGSYLIPEKGFNWASDMFGVGEFDGLAASRITNQLSKLASKETVVKPIASPFAKILSNQRIDIMAIPSNLKVWSGVQKHVLEMLNARLKINSSAGLESANELSSTEAYFQWGIGNNEGKSSQRMLARALGKPIIILEDGFIRSLDIGLSGEPALSIIIDDLTSYYDATKPSRLEKLLNSNIVLNQEELHRAKSAIQQIVNARVSKYNHAPDIPLNIGKPGNYKILLLDQRFGDQSVESGLASEQSFDKMLKDAIIKHPKADIIIKQHPDAIKGGKSSYFSDEKLAFSQHVDNIFCVNYDINPYALFDIVDEVYVGTSGMGFEALLAGKKVTCYGVPFYSGWGITEDKTTVSRRDNSRSLEEIFYFSYLYLSKYYDPVSQSVCELEDLVNYIANMKGK</sequence>
<evidence type="ECO:0000313" key="2">
    <source>
        <dbReference type="Proteomes" id="UP000237647"/>
    </source>
</evidence>
<dbReference type="GO" id="GO:0000271">
    <property type="term" value="P:polysaccharide biosynthetic process"/>
    <property type="evidence" value="ECO:0007669"/>
    <property type="project" value="InterPro"/>
</dbReference>
<dbReference type="CDD" id="cd16439">
    <property type="entry name" value="beta_Kdo_transferase_KpsC_2"/>
    <property type="match status" value="1"/>
</dbReference>
<gene>
    <name evidence="1" type="ORF">B0H98_101318</name>
</gene>
<organism evidence="1 2">
    <name type="scientific">Vreelandella songnenensis</name>
    <dbReference type="NCBI Taxonomy" id="1176243"/>
    <lineage>
        <taxon>Bacteria</taxon>
        <taxon>Pseudomonadati</taxon>
        <taxon>Pseudomonadota</taxon>
        <taxon>Gammaproteobacteria</taxon>
        <taxon>Oceanospirillales</taxon>
        <taxon>Halomonadaceae</taxon>
        <taxon>Vreelandella</taxon>
    </lineage>
</organism>
<dbReference type="GO" id="GO:0015774">
    <property type="term" value="P:polysaccharide transport"/>
    <property type="evidence" value="ECO:0007669"/>
    <property type="project" value="InterPro"/>
</dbReference>
<reference evidence="1 2" key="1">
    <citation type="submission" date="2018-03" db="EMBL/GenBank/DDBJ databases">
        <title>Genomic Encyclopedia of Type Strains, Phase III (KMG-III): the genomes of soil and plant-associated and newly described type strains.</title>
        <authorList>
            <person name="Whitman W."/>
        </authorList>
    </citation>
    <scope>NUCLEOTIDE SEQUENCE [LARGE SCALE GENOMIC DNA]</scope>
    <source>
        <strain evidence="1 2">CGMCC 1.12152</strain>
    </source>
</reference>
<dbReference type="OrthoDB" id="543755at2"/>
<protein>
    <submittedName>
        <fullName evidence="1">Capsular polysaccharide biosynthesis protein</fullName>
    </submittedName>
</protein>
<dbReference type="CDD" id="cd16440">
    <property type="entry name" value="beta_Kdo_transferase_KpsC_1"/>
    <property type="match status" value="1"/>
</dbReference>
<comment type="caution">
    <text evidence="1">The sequence shown here is derived from an EMBL/GenBank/DDBJ whole genome shotgun (WGS) entry which is preliminary data.</text>
</comment>
<dbReference type="SUPFAM" id="SSF53756">
    <property type="entry name" value="UDP-Glycosyltransferase/glycogen phosphorylase"/>
    <property type="match status" value="1"/>
</dbReference>
<accession>A0A2T0V895</accession>
<proteinExistence type="predicted"/>
<dbReference type="Proteomes" id="UP000237647">
    <property type="component" value="Unassembled WGS sequence"/>
</dbReference>
<name>A0A2T0V895_9GAMM</name>
<dbReference type="AlphaFoldDB" id="A0A2T0V895"/>
<dbReference type="InterPro" id="IPR007833">
    <property type="entry name" value="Capsule_polysaccharide_synth"/>
</dbReference>
<dbReference type="EMBL" id="PVTK01000001">
    <property type="protein sequence ID" value="PRY66337.1"/>
    <property type="molecule type" value="Genomic_DNA"/>
</dbReference>
<dbReference type="Pfam" id="PF05159">
    <property type="entry name" value="Capsule_synth"/>
    <property type="match status" value="2"/>
</dbReference>
<keyword evidence="2" id="KW-1185">Reference proteome</keyword>
<dbReference type="RefSeq" id="WP_106373313.1">
    <property type="nucleotide sequence ID" value="NZ_PVTK01000001.1"/>
</dbReference>